<dbReference type="Proteomes" id="UP000651837">
    <property type="component" value="Unassembled WGS sequence"/>
</dbReference>
<dbReference type="OrthoDB" id="9808753at2"/>
<dbReference type="EMBL" id="JACWLN010000022">
    <property type="protein sequence ID" value="MBD1263215.1"/>
    <property type="molecule type" value="Genomic_DNA"/>
</dbReference>
<reference evidence="2 3" key="1">
    <citation type="submission" date="2018-05" db="EMBL/GenBank/DDBJ databases">
        <title>Genomic Encyclopedia of Archaeal and Bacterial Type Strains, Phase II (KMG-II): from individual species to whole genera.</title>
        <authorList>
            <person name="Goeker M."/>
        </authorList>
    </citation>
    <scope>NUCLEOTIDE SEQUENCE [LARGE SCALE GENOMIC DNA]</scope>
    <source>
        <strain evidence="2 3">DSM 23514</strain>
    </source>
</reference>
<sequence length="296" mass="32472">MRLSILLLFIVLFLQKGVSQTGNDLYMDNARYLYAKTSSGTNTRMLGINASNNLYLGSVDASVNNMYVNLNGQTRLSVNGSNGNVGIGTTVTSNGILTINGDSYSGLRIENDVPLKEASIRFRSKNVLGTFFQSDISSFYDGNVGFIGIKAPHNNTPGVGYDFVVNSLGNVGIGTTSLDSKLAVNGNIHAKEVKVDLMGWPDYVFNENYDLPSLKEVEKHINEKGHLINIPSAKEVEANGIELGEMNKLLLEKIEELTLYVLEQEKKLKNMKVLEEQVGELKLAMEGVLKKQNISN</sequence>
<dbReference type="EMBL" id="QGGQ01000022">
    <property type="protein sequence ID" value="PWK17492.1"/>
    <property type="molecule type" value="Genomic_DNA"/>
</dbReference>
<evidence type="ECO:0000313" key="2">
    <source>
        <dbReference type="EMBL" id="PWK17492.1"/>
    </source>
</evidence>
<organism evidence="2 3">
    <name type="scientific">Maribacter polysiphoniae</name>
    <dbReference type="NCBI Taxonomy" id="429344"/>
    <lineage>
        <taxon>Bacteria</taxon>
        <taxon>Pseudomonadati</taxon>
        <taxon>Bacteroidota</taxon>
        <taxon>Flavobacteriia</taxon>
        <taxon>Flavobacteriales</taxon>
        <taxon>Flavobacteriaceae</taxon>
        <taxon>Maribacter</taxon>
    </lineage>
</organism>
<evidence type="ECO:0000313" key="3">
    <source>
        <dbReference type="Proteomes" id="UP000245667"/>
    </source>
</evidence>
<name>A0A316DJ21_9FLAO</name>
<proteinExistence type="predicted"/>
<dbReference type="Proteomes" id="UP000245667">
    <property type="component" value="Unassembled WGS sequence"/>
</dbReference>
<gene>
    <name evidence="1" type="ORF">HZY62_21695</name>
    <name evidence="2" type="ORF">LX92_04439</name>
</gene>
<dbReference type="AlphaFoldDB" id="A0A316DJ21"/>
<keyword evidence="4" id="KW-1185">Reference proteome</keyword>
<evidence type="ECO:0000313" key="4">
    <source>
        <dbReference type="Proteomes" id="UP000651837"/>
    </source>
</evidence>
<accession>A0A316DJ21</accession>
<evidence type="ECO:0000313" key="1">
    <source>
        <dbReference type="EMBL" id="MBD1263215.1"/>
    </source>
</evidence>
<dbReference type="RefSeq" id="WP_109655175.1">
    <property type="nucleotide sequence ID" value="NZ_JACWLN010000022.1"/>
</dbReference>
<comment type="caution">
    <text evidence="2">The sequence shown here is derived from an EMBL/GenBank/DDBJ whole genome shotgun (WGS) entry which is preliminary data.</text>
</comment>
<protein>
    <submittedName>
        <fullName evidence="2">Uncharacterized protein</fullName>
    </submittedName>
</protein>
<reference evidence="1 4" key="2">
    <citation type="submission" date="2020-07" db="EMBL/GenBank/DDBJ databases">
        <title>The draft genome sequence of Maribacter polysiphoniae KCTC 22021.</title>
        <authorList>
            <person name="Mu L."/>
        </authorList>
    </citation>
    <scope>NUCLEOTIDE SEQUENCE [LARGE SCALE GENOMIC DNA]</scope>
    <source>
        <strain evidence="1 4">KCTC 22021</strain>
    </source>
</reference>